<accession>X0YUV3</accession>
<protein>
    <submittedName>
        <fullName evidence="2">Uncharacterized protein</fullName>
    </submittedName>
</protein>
<feature type="transmembrane region" description="Helical" evidence="1">
    <location>
        <begin position="96"/>
        <end position="116"/>
    </location>
</feature>
<evidence type="ECO:0000313" key="2">
    <source>
        <dbReference type="EMBL" id="GAG60020.1"/>
    </source>
</evidence>
<feature type="transmembrane region" description="Helical" evidence="1">
    <location>
        <begin position="12"/>
        <end position="31"/>
    </location>
</feature>
<organism evidence="2">
    <name type="scientific">marine sediment metagenome</name>
    <dbReference type="NCBI Taxonomy" id="412755"/>
    <lineage>
        <taxon>unclassified sequences</taxon>
        <taxon>metagenomes</taxon>
        <taxon>ecological metagenomes</taxon>
    </lineage>
</organism>
<comment type="caution">
    <text evidence="2">The sequence shown here is derived from an EMBL/GenBank/DDBJ whole genome shotgun (WGS) entry which is preliminary data.</text>
</comment>
<sequence length="128" mass="15018">MVFANCIKRLKYNLLLHTGIVVFFFLLSFVINRIPTGTFFAGGDFQQFINPGENLFKLFFTWIDQSQGGYSNAIITSPFYIFQNILYKLGFSYSNIANTIMFLFFIISFYSFSTEIKIISYLKREREQ</sequence>
<keyword evidence="1" id="KW-1133">Transmembrane helix</keyword>
<gene>
    <name evidence="2" type="ORF">S01H4_03877</name>
</gene>
<keyword evidence="1" id="KW-0472">Membrane</keyword>
<name>X0YUV3_9ZZZZ</name>
<reference evidence="2" key="1">
    <citation type="journal article" date="2014" name="Front. Microbiol.">
        <title>High frequency of phylogenetically diverse reductive dehalogenase-homologous genes in deep subseafloor sedimentary metagenomes.</title>
        <authorList>
            <person name="Kawai M."/>
            <person name="Futagami T."/>
            <person name="Toyoda A."/>
            <person name="Takaki Y."/>
            <person name="Nishi S."/>
            <person name="Hori S."/>
            <person name="Arai W."/>
            <person name="Tsubouchi T."/>
            <person name="Morono Y."/>
            <person name="Uchiyama I."/>
            <person name="Ito T."/>
            <person name="Fujiyama A."/>
            <person name="Inagaki F."/>
            <person name="Takami H."/>
        </authorList>
    </citation>
    <scope>NUCLEOTIDE SEQUENCE</scope>
    <source>
        <strain evidence="2">Expedition CK06-06</strain>
    </source>
</reference>
<evidence type="ECO:0000256" key="1">
    <source>
        <dbReference type="SAM" id="Phobius"/>
    </source>
</evidence>
<proteinExistence type="predicted"/>
<keyword evidence="1" id="KW-0812">Transmembrane</keyword>
<dbReference type="AlphaFoldDB" id="X0YUV3"/>
<dbReference type="EMBL" id="BART01000988">
    <property type="protein sequence ID" value="GAG60020.1"/>
    <property type="molecule type" value="Genomic_DNA"/>
</dbReference>